<dbReference type="AlphaFoldDB" id="G0QPK7"/>
<protein>
    <recommendedName>
        <fullName evidence="6">Beige/BEACH domain protein</fullName>
    </recommendedName>
</protein>
<dbReference type="PANTHER" id="PTHR13743">
    <property type="entry name" value="BEIGE/BEACH-RELATED"/>
    <property type="match status" value="1"/>
</dbReference>
<proteinExistence type="predicted"/>
<dbReference type="Gene3D" id="1.10.1540.10">
    <property type="entry name" value="BEACH domain"/>
    <property type="match status" value="1"/>
</dbReference>
<gene>
    <name evidence="4" type="ORF">IMG5_068810</name>
</gene>
<keyword evidence="1" id="KW-0853">WD repeat</keyword>
<dbReference type="Gene3D" id="2.30.29.30">
    <property type="entry name" value="Pleckstrin-homology domain (PH domain)/Phosphotyrosine-binding domain (PTB)"/>
    <property type="match status" value="1"/>
</dbReference>
<name>G0QPK7_ICHMU</name>
<dbReference type="SMART" id="SM00320">
    <property type="entry name" value="WD40"/>
    <property type="match status" value="1"/>
</dbReference>
<evidence type="ECO:0000259" key="3">
    <source>
        <dbReference type="PROSITE" id="PS51783"/>
    </source>
</evidence>
<dbReference type="PROSITE" id="PS50082">
    <property type="entry name" value="WD_REPEATS_2"/>
    <property type="match status" value="1"/>
</dbReference>
<dbReference type="RefSeq" id="XP_004036844.1">
    <property type="nucleotide sequence ID" value="XM_004036796.1"/>
</dbReference>
<evidence type="ECO:0000313" key="5">
    <source>
        <dbReference type="Proteomes" id="UP000008983"/>
    </source>
</evidence>
<dbReference type="PROSITE" id="PS51783">
    <property type="entry name" value="PH_BEACH"/>
    <property type="match status" value="1"/>
</dbReference>
<dbReference type="Pfam" id="PF14844">
    <property type="entry name" value="PH_BEACH"/>
    <property type="match status" value="1"/>
</dbReference>
<evidence type="ECO:0000256" key="1">
    <source>
        <dbReference type="PROSITE-ProRule" id="PRU00221"/>
    </source>
</evidence>
<dbReference type="OMA" id="NRIVICG"/>
<dbReference type="InterPro" id="IPR036322">
    <property type="entry name" value="WD40_repeat_dom_sf"/>
</dbReference>
<evidence type="ECO:0000313" key="4">
    <source>
        <dbReference type="EMBL" id="EGR32858.1"/>
    </source>
</evidence>
<dbReference type="InterPro" id="IPR023362">
    <property type="entry name" value="PH-BEACH_dom"/>
</dbReference>
<evidence type="ECO:0000259" key="2">
    <source>
        <dbReference type="PROSITE" id="PS50197"/>
    </source>
</evidence>
<reference evidence="4 5" key="1">
    <citation type="submission" date="2011-07" db="EMBL/GenBank/DDBJ databases">
        <authorList>
            <person name="Coyne R."/>
            <person name="Brami D."/>
            <person name="Johnson J."/>
            <person name="Hostetler J."/>
            <person name="Hannick L."/>
            <person name="Clark T."/>
            <person name="Cassidy-Hanley D."/>
            <person name="Inman J."/>
        </authorList>
    </citation>
    <scope>NUCLEOTIDE SEQUENCE [LARGE SCALE GENOMIC DNA]</scope>
    <source>
        <strain evidence="4 5">G5</strain>
    </source>
</reference>
<feature type="domain" description="BEACH" evidence="2">
    <location>
        <begin position="142"/>
        <end position="433"/>
    </location>
</feature>
<dbReference type="Proteomes" id="UP000008983">
    <property type="component" value="Unassembled WGS sequence"/>
</dbReference>
<dbReference type="PROSITE" id="PS50197">
    <property type="entry name" value="BEACH"/>
    <property type="match status" value="1"/>
</dbReference>
<evidence type="ECO:0008006" key="6">
    <source>
        <dbReference type="Google" id="ProtNLM"/>
    </source>
</evidence>
<feature type="non-terminal residue" evidence="4">
    <location>
        <position position="1"/>
    </location>
</feature>
<dbReference type="SMART" id="SM01026">
    <property type="entry name" value="Beach"/>
    <property type="match status" value="1"/>
</dbReference>
<dbReference type="InterPro" id="IPR015943">
    <property type="entry name" value="WD40/YVTN_repeat-like_dom_sf"/>
</dbReference>
<dbReference type="InterPro" id="IPR011993">
    <property type="entry name" value="PH-like_dom_sf"/>
</dbReference>
<dbReference type="eggNOG" id="KOG1787">
    <property type="taxonomic scope" value="Eukaryota"/>
</dbReference>
<dbReference type="CDD" id="cd06071">
    <property type="entry name" value="Beach"/>
    <property type="match status" value="1"/>
</dbReference>
<dbReference type="SUPFAM" id="SSF50729">
    <property type="entry name" value="PH domain-like"/>
    <property type="match status" value="1"/>
</dbReference>
<organism evidence="4 5">
    <name type="scientific">Ichthyophthirius multifiliis</name>
    <name type="common">White spot disease agent</name>
    <name type="synonym">Ich</name>
    <dbReference type="NCBI Taxonomy" id="5932"/>
    <lineage>
        <taxon>Eukaryota</taxon>
        <taxon>Sar</taxon>
        <taxon>Alveolata</taxon>
        <taxon>Ciliophora</taxon>
        <taxon>Intramacronucleata</taxon>
        <taxon>Oligohymenophorea</taxon>
        <taxon>Hymenostomatida</taxon>
        <taxon>Ophryoglenina</taxon>
        <taxon>Ichthyophthirius</taxon>
    </lineage>
</organism>
<dbReference type="SUPFAM" id="SSF50978">
    <property type="entry name" value="WD40 repeat-like"/>
    <property type="match status" value="1"/>
</dbReference>
<feature type="domain" description="BEACH-type PH" evidence="3">
    <location>
        <begin position="16"/>
        <end position="126"/>
    </location>
</feature>
<dbReference type="InterPro" id="IPR050865">
    <property type="entry name" value="BEACH_Domain"/>
</dbReference>
<sequence length="666" mass="78322">ERIQVTNGFKKTINQENDENNLFSKACVWITPLTAREGVLSITKENLEFKYTHIQQKNSHIALIAHKLQESSRLIKEWQLNNIKQIQNRRFILKRTALEIFFLDGSSIFMNFLNSQDCEQISQKLIRSRNKRCPNLQYNKTLNPKKLLEKENMMQKWQSRKISNFEYLMYLNSIASRTYKDIAQYFIFPWVITDFQSKDMYKSIRDFSKTVGNMGSKERADQFTQKFENDDPFQEIPPFHFGQHYSSPAIILYFLIRLQPFTRGAIQLQGGKFDIADRLFYSIQESYRSATEETFDVRELIPEFFYMPEMFININGENFGECQSNKGLMVNNVLLPEWAKGNPYNFVVIHKQALESEIVSSYINNWIDLVFGYKQQGKEAQKNLNVFQYLTYEGRVNFDLIKDTNQKISTEAQIINFGQTPIQLICDKPHIQRMPKDQTLQGKCITDIQAKIKVFRPSMNNKSGKQQGAKHGKMINIFSDEISDLTVFQLYWVNEQKLICCRKNGTIIQYRWYSVPINQNQQNIIPFQCGEDKQREISFYKQKNSFVNQIDKSINYTVFPIYSFKQYKIIAIGGIWDGKLKILQIDSGQVQDTYNIHNETITCITADNKENFLITGSRNGEVIVWKITLELKLVVKYIINDHKEKVLQSQCNQSIKRFENICYFIR</sequence>
<dbReference type="InParanoid" id="G0QPK7"/>
<keyword evidence="5" id="KW-1185">Reference proteome</keyword>
<dbReference type="SUPFAM" id="SSF81837">
    <property type="entry name" value="BEACH domain"/>
    <property type="match status" value="1"/>
</dbReference>
<dbReference type="InterPro" id="IPR001680">
    <property type="entry name" value="WD40_rpt"/>
</dbReference>
<dbReference type="PROSITE" id="PS50294">
    <property type="entry name" value="WD_REPEATS_REGION"/>
    <property type="match status" value="1"/>
</dbReference>
<accession>G0QPK7</accession>
<dbReference type="STRING" id="857967.G0QPK7"/>
<dbReference type="InterPro" id="IPR000409">
    <property type="entry name" value="BEACH_dom"/>
</dbReference>
<dbReference type="OrthoDB" id="313252at2759"/>
<dbReference type="Gene3D" id="2.130.10.10">
    <property type="entry name" value="YVTN repeat-like/Quinoprotein amine dehydrogenase"/>
    <property type="match status" value="1"/>
</dbReference>
<feature type="repeat" description="WD" evidence="1">
    <location>
        <begin position="594"/>
        <end position="627"/>
    </location>
</feature>
<dbReference type="GeneID" id="14909022"/>
<dbReference type="EMBL" id="GL983563">
    <property type="protein sequence ID" value="EGR32858.1"/>
    <property type="molecule type" value="Genomic_DNA"/>
</dbReference>
<dbReference type="CDD" id="cd01201">
    <property type="entry name" value="PH_BEACH"/>
    <property type="match status" value="1"/>
</dbReference>
<dbReference type="InterPro" id="IPR036372">
    <property type="entry name" value="BEACH_dom_sf"/>
</dbReference>
<dbReference type="Pfam" id="PF02138">
    <property type="entry name" value="Beach"/>
    <property type="match status" value="1"/>
</dbReference>
<dbReference type="PANTHER" id="PTHR13743:SF112">
    <property type="entry name" value="BEACH DOMAIN-CONTAINING PROTEIN"/>
    <property type="match status" value="1"/>
</dbReference>